<evidence type="ECO:0000313" key="3">
    <source>
        <dbReference type="EMBL" id="GAA1754329.1"/>
    </source>
</evidence>
<reference evidence="4" key="1">
    <citation type="journal article" date="2019" name="Int. J. Syst. Evol. Microbiol.">
        <title>The Global Catalogue of Microorganisms (GCM) 10K type strain sequencing project: providing services to taxonomists for standard genome sequencing and annotation.</title>
        <authorList>
            <consortium name="The Broad Institute Genomics Platform"/>
            <consortium name="The Broad Institute Genome Sequencing Center for Infectious Disease"/>
            <person name="Wu L."/>
            <person name="Ma J."/>
        </authorList>
    </citation>
    <scope>NUCLEOTIDE SEQUENCE [LARGE SCALE GENOMIC DNA]</scope>
    <source>
        <strain evidence="4">JCM 15591</strain>
    </source>
</reference>
<dbReference type="EMBL" id="BAAAPN010000034">
    <property type="protein sequence ID" value="GAA1754329.1"/>
    <property type="molecule type" value="Genomic_DNA"/>
</dbReference>
<gene>
    <name evidence="3" type="ORF">GCM10009810_12690</name>
</gene>
<sequence length="668" mass="74547">MKSVRLFDFISYDGDSYQVIAQDGARLALKSLTTNRIRHVGVAELLADDSYEPDTPDRLPVLDDVAVLETLDDQTREETLWLYRHVHEIVHGTPPLAVLNGAEIDPNPRYDPSVPLLERIAAKADELAGTDRPLSARSLRRYVSAYRKHGVVALVDGRKRRQRKPGRDQDPRLLSLIREEIAAQEKVSTGTRTRVITRVMVRAGDLGIDFPSRNTMYRLINAEQRTHPFGDATLRRTQANRPDRTYGRRAPLRPGELVEIDSTKLDLMVVFPDGTTGRPELTTMIDVATMTPTAAVLFPEATKGIDVAALVLARSLIPLPMQPGWNEELALSRSVLPADMIEPDETLRTAIAARPLIYPETITIDRGKVYTGSVFQLACERLQISVIPAPPGTPTAKPHVERQFGAVHDGLIQYLRGYVGRSVNRRGEDPSAEAYWTLSQLQSILDSWLVQHWQNTPRKGLTVPAMPRKALSPNEMYAALSGVAPTPAVSLTREDYIGLLPTDFRSIQPYGVNFAGIVYDDADLHPLRGQRSGLGGRAKDGWEVRYDPARMNVLFVRDHLKGRWIEARWQLDDKTLAPFSSAVLEAARKAVARRDETAPQHKVLEEIIRIQSGVGVTGQERRAARRRTEATVPDLAVVVEPAEEKTCHEPQAQPKRKPVLPDLPDRLL</sequence>
<comment type="caution">
    <text evidence="3">The sequence shown here is derived from an EMBL/GenBank/DDBJ whole genome shotgun (WGS) entry which is preliminary data.</text>
</comment>
<dbReference type="Proteomes" id="UP001501475">
    <property type="component" value="Unassembled WGS sequence"/>
</dbReference>
<evidence type="ECO:0000256" key="1">
    <source>
        <dbReference type="SAM" id="MobiDB-lite"/>
    </source>
</evidence>
<dbReference type="PROSITE" id="PS50994">
    <property type="entry name" value="INTEGRASE"/>
    <property type="match status" value="1"/>
</dbReference>
<evidence type="ECO:0000259" key="2">
    <source>
        <dbReference type="PROSITE" id="PS50994"/>
    </source>
</evidence>
<name>A0ABP4WIB4_9MICO</name>
<feature type="domain" description="Integrase catalytic" evidence="2">
    <location>
        <begin position="250"/>
        <end position="481"/>
    </location>
</feature>
<protein>
    <submittedName>
        <fullName evidence="3">DDE-type integrase/transposase/recombinase</fullName>
    </submittedName>
</protein>
<evidence type="ECO:0000313" key="4">
    <source>
        <dbReference type="Proteomes" id="UP001501475"/>
    </source>
</evidence>
<dbReference type="Gene3D" id="3.30.420.10">
    <property type="entry name" value="Ribonuclease H-like superfamily/Ribonuclease H"/>
    <property type="match status" value="1"/>
</dbReference>
<dbReference type="InterPro" id="IPR001584">
    <property type="entry name" value="Integrase_cat-core"/>
</dbReference>
<feature type="region of interest" description="Disordered" evidence="1">
    <location>
        <begin position="641"/>
        <end position="668"/>
    </location>
</feature>
<organism evidence="3 4">
    <name type="scientific">Nostocoides vanveenii</name>
    <dbReference type="NCBI Taxonomy" id="330835"/>
    <lineage>
        <taxon>Bacteria</taxon>
        <taxon>Bacillati</taxon>
        <taxon>Actinomycetota</taxon>
        <taxon>Actinomycetes</taxon>
        <taxon>Micrococcales</taxon>
        <taxon>Intrasporangiaceae</taxon>
        <taxon>Nostocoides</taxon>
    </lineage>
</organism>
<dbReference type="InterPro" id="IPR012337">
    <property type="entry name" value="RNaseH-like_sf"/>
</dbReference>
<dbReference type="SUPFAM" id="SSF53098">
    <property type="entry name" value="Ribonuclease H-like"/>
    <property type="match status" value="1"/>
</dbReference>
<dbReference type="RefSeq" id="WP_344063717.1">
    <property type="nucleotide sequence ID" value="NZ_BAAAPN010000034.1"/>
</dbReference>
<dbReference type="InterPro" id="IPR036397">
    <property type="entry name" value="RNaseH_sf"/>
</dbReference>
<accession>A0ABP4WIB4</accession>
<keyword evidence="4" id="KW-1185">Reference proteome</keyword>
<proteinExistence type="predicted"/>